<name>A0AAV2VJF1_9VIBR</name>
<accession>A0AAV2VJF1</accession>
<sequence>MISDYWLNNDLFVPIFTEIKMLSIKLQEIFFHFKMSCYVCYNVLNNGGATKRYGECFDGSGKD</sequence>
<comment type="caution">
    <text evidence="1">The sequence shown here is derived from an EMBL/GenBank/DDBJ whole genome shotgun (WGS) entry which is preliminary data.</text>
</comment>
<organism evidence="1 2">
    <name type="scientific">Vibrio nigripulchritudo SOn1</name>
    <dbReference type="NCBI Taxonomy" id="1238450"/>
    <lineage>
        <taxon>Bacteria</taxon>
        <taxon>Pseudomonadati</taxon>
        <taxon>Pseudomonadota</taxon>
        <taxon>Gammaproteobacteria</taxon>
        <taxon>Vibrionales</taxon>
        <taxon>Vibrionaceae</taxon>
        <taxon>Vibrio</taxon>
    </lineage>
</organism>
<dbReference type="AlphaFoldDB" id="A0AAV2VJF1"/>
<proteinExistence type="predicted"/>
<gene>
    <name evidence="1" type="ORF">VIBNISOn1_1260040</name>
</gene>
<evidence type="ECO:0000313" key="1">
    <source>
        <dbReference type="EMBL" id="CCO44805.1"/>
    </source>
</evidence>
<reference evidence="1 2" key="1">
    <citation type="journal article" date="2013" name="ISME J.">
        <title>Comparative genomics of pathogenic lineages of Vibrio nigripulchritudo identifies virulence-associated traits.</title>
        <authorList>
            <person name="Goudenege D."/>
            <person name="Labreuche Y."/>
            <person name="Krin E."/>
            <person name="Ansquer D."/>
            <person name="Mangenot S."/>
            <person name="Calteau A."/>
            <person name="Medigue C."/>
            <person name="Mazel D."/>
            <person name="Polz M.F."/>
            <person name="Le Roux F."/>
        </authorList>
    </citation>
    <scope>NUCLEOTIDE SEQUENCE [LARGE SCALE GENOMIC DNA]</scope>
    <source>
        <strain evidence="1 2">SOn1</strain>
    </source>
</reference>
<protein>
    <submittedName>
        <fullName evidence="1">Uncharacterized protein</fullName>
    </submittedName>
</protein>
<evidence type="ECO:0000313" key="2">
    <source>
        <dbReference type="Proteomes" id="UP000018211"/>
    </source>
</evidence>
<dbReference type="Proteomes" id="UP000018211">
    <property type="component" value="Unassembled WGS sequence"/>
</dbReference>
<dbReference type="EMBL" id="CAOF01000031">
    <property type="protein sequence ID" value="CCO44805.1"/>
    <property type="molecule type" value="Genomic_DNA"/>
</dbReference>